<feature type="transmembrane region" description="Helical" evidence="2">
    <location>
        <begin position="368"/>
        <end position="388"/>
    </location>
</feature>
<keyword evidence="2" id="KW-1133">Transmembrane helix</keyword>
<feature type="transmembrane region" description="Helical" evidence="2">
    <location>
        <begin position="132"/>
        <end position="150"/>
    </location>
</feature>
<feature type="transmembrane region" description="Helical" evidence="2">
    <location>
        <begin position="244"/>
        <end position="267"/>
    </location>
</feature>
<evidence type="ECO:0000256" key="1">
    <source>
        <dbReference type="ARBA" id="ARBA00044504"/>
    </source>
</evidence>
<accession>A0A8X8Y7I6</accession>
<keyword evidence="4" id="KW-1185">Reference proteome</keyword>
<sequence length="437" mass="49148">MNFLRKTASAMDCLNCFRAVRSWFRHNTILIKSTLFILGLVWSTMMEKTFVRILITPLPHSGAGKVCDLPSIVVVNLHQGISSVSVVAFTYATGGCLLRFLVVVFSATASVLGVIYYMFVAAGNGDKEQLHWCLAMVVMASVQAALTVTMKEVLDDHFRPMDKDYYQIQRLSKLLWSPVSLVALEPLPRLHFEKLALVLITMMLCLFSVFLLRSYSYNHYAMMTSYVRATEADDRRRIEATRPVNLMLLWFCLLILSLVSSTASTFFFLEASTFSGRNYLFAILSLDNLLRFTAALFRGFGRNNHLRIGIALLYSVACCTIAMGTGMSVYWLTPQFFILALMVEVAKDGFQSLYETQAPSHLKRYGSALGELASGLGGALGLICIFIFRGRDLSFNTYCIFLAVLSASIFIFYLLVAFWDVCGRILLEDEEILQHLE</sequence>
<dbReference type="Proteomes" id="UP000298416">
    <property type="component" value="Unassembled WGS sequence"/>
</dbReference>
<name>A0A8X8Y7I6_SALSN</name>
<feature type="transmembrane region" description="Helical" evidence="2">
    <location>
        <begin position="309"/>
        <end position="332"/>
    </location>
</feature>
<organism evidence="3">
    <name type="scientific">Salvia splendens</name>
    <name type="common">Scarlet sage</name>
    <dbReference type="NCBI Taxonomy" id="180675"/>
    <lineage>
        <taxon>Eukaryota</taxon>
        <taxon>Viridiplantae</taxon>
        <taxon>Streptophyta</taxon>
        <taxon>Embryophyta</taxon>
        <taxon>Tracheophyta</taxon>
        <taxon>Spermatophyta</taxon>
        <taxon>Magnoliopsida</taxon>
        <taxon>eudicotyledons</taxon>
        <taxon>Gunneridae</taxon>
        <taxon>Pentapetalae</taxon>
        <taxon>asterids</taxon>
        <taxon>lamiids</taxon>
        <taxon>Lamiales</taxon>
        <taxon>Lamiaceae</taxon>
        <taxon>Nepetoideae</taxon>
        <taxon>Mentheae</taxon>
        <taxon>Salviinae</taxon>
        <taxon>Salvia</taxon>
        <taxon>Salvia subgen. Calosphace</taxon>
        <taxon>core Calosphace</taxon>
    </lineage>
</organism>
<feature type="transmembrane region" description="Helical" evidence="2">
    <location>
        <begin position="97"/>
        <end position="120"/>
    </location>
</feature>
<feature type="transmembrane region" description="Helical" evidence="2">
    <location>
        <begin position="395"/>
        <end position="419"/>
    </location>
</feature>
<dbReference type="AlphaFoldDB" id="A0A8X8Y7I6"/>
<feature type="transmembrane region" description="Helical" evidence="2">
    <location>
        <begin position="28"/>
        <end position="45"/>
    </location>
</feature>
<keyword evidence="2" id="KW-0472">Membrane</keyword>
<evidence type="ECO:0000313" key="4">
    <source>
        <dbReference type="Proteomes" id="UP000298416"/>
    </source>
</evidence>
<evidence type="ECO:0000256" key="2">
    <source>
        <dbReference type="SAM" id="Phobius"/>
    </source>
</evidence>
<feature type="transmembrane region" description="Helical" evidence="2">
    <location>
        <begin position="195"/>
        <end position="215"/>
    </location>
</feature>
<reference evidence="3" key="2">
    <citation type="submission" date="2020-08" db="EMBL/GenBank/DDBJ databases">
        <title>Plant Genome Project.</title>
        <authorList>
            <person name="Zhang R.-G."/>
        </authorList>
    </citation>
    <scope>NUCLEOTIDE SEQUENCE</scope>
    <source>
        <strain evidence="3">Huo1</strain>
        <tissue evidence="3">Leaf</tissue>
    </source>
</reference>
<proteinExistence type="inferred from homology"/>
<dbReference type="Gene3D" id="1.20.1250.20">
    <property type="entry name" value="MFS general substrate transporter like domains"/>
    <property type="match status" value="1"/>
</dbReference>
<comment type="similarity">
    <text evidence="1">Belongs to the major facilitator superfamily. Phosphate:H(+) symporter (TC 2.A.1.9) family.</text>
</comment>
<feature type="transmembrane region" description="Helical" evidence="2">
    <location>
        <begin position="279"/>
        <end position="297"/>
    </location>
</feature>
<comment type="caution">
    <text evidence="3">The sequence shown here is derived from an EMBL/GenBank/DDBJ whole genome shotgun (WGS) entry which is preliminary data.</text>
</comment>
<dbReference type="EMBL" id="PNBA02000004">
    <property type="protein sequence ID" value="KAG6426394.1"/>
    <property type="molecule type" value="Genomic_DNA"/>
</dbReference>
<dbReference type="OrthoDB" id="975446at2759"/>
<gene>
    <name evidence="3" type="ORF">SASPL_110617</name>
</gene>
<reference evidence="3" key="1">
    <citation type="submission" date="2018-01" db="EMBL/GenBank/DDBJ databases">
        <authorList>
            <person name="Mao J.F."/>
        </authorList>
    </citation>
    <scope>NUCLEOTIDE SEQUENCE</scope>
    <source>
        <strain evidence="3">Huo1</strain>
        <tissue evidence="3">Leaf</tissue>
    </source>
</reference>
<protein>
    <submittedName>
        <fullName evidence="3">Uncharacterized protein</fullName>
    </submittedName>
</protein>
<evidence type="ECO:0000313" key="3">
    <source>
        <dbReference type="EMBL" id="KAG6426394.1"/>
    </source>
</evidence>
<dbReference type="InterPro" id="IPR036259">
    <property type="entry name" value="MFS_trans_sf"/>
</dbReference>
<keyword evidence="2" id="KW-0812">Transmembrane</keyword>